<evidence type="ECO:0000313" key="3">
    <source>
        <dbReference type="Proteomes" id="UP001310594"/>
    </source>
</evidence>
<protein>
    <submittedName>
        <fullName evidence="2">Uncharacterized protein</fullName>
    </submittedName>
</protein>
<evidence type="ECO:0000256" key="1">
    <source>
        <dbReference type="SAM" id="MobiDB-lite"/>
    </source>
</evidence>
<proteinExistence type="predicted"/>
<comment type="caution">
    <text evidence="2">The sequence shown here is derived from an EMBL/GenBank/DDBJ whole genome shotgun (WGS) entry which is preliminary data.</text>
</comment>
<dbReference type="AlphaFoldDB" id="A0AAN7W4B2"/>
<dbReference type="Proteomes" id="UP001310594">
    <property type="component" value="Unassembled WGS sequence"/>
</dbReference>
<sequence length="106" mass="11460">MNPGNSPSKSSTRPEVKAPVGLDSFVNPDDAQHTTQLQQPGIDETAQVYAPLLPHEKLALQDVERSEPKSGNQDAAKKPAGTKALAGPIEVPTSYWDDLCNRPRSR</sequence>
<feature type="region of interest" description="Disordered" evidence="1">
    <location>
        <begin position="1"/>
        <end position="41"/>
    </location>
</feature>
<feature type="region of interest" description="Disordered" evidence="1">
    <location>
        <begin position="59"/>
        <end position="106"/>
    </location>
</feature>
<accession>A0AAN7W4B2</accession>
<organism evidence="2 3">
    <name type="scientific">Elasticomyces elasticus</name>
    <dbReference type="NCBI Taxonomy" id="574655"/>
    <lineage>
        <taxon>Eukaryota</taxon>
        <taxon>Fungi</taxon>
        <taxon>Dikarya</taxon>
        <taxon>Ascomycota</taxon>
        <taxon>Pezizomycotina</taxon>
        <taxon>Dothideomycetes</taxon>
        <taxon>Dothideomycetidae</taxon>
        <taxon>Mycosphaerellales</taxon>
        <taxon>Teratosphaeriaceae</taxon>
        <taxon>Elasticomyces</taxon>
    </lineage>
</organism>
<dbReference type="EMBL" id="JAVRQU010000010">
    <property type="protein sequence ID" value="KAK5698213.1"/>
    <property type="molecule type" value="Genomic_DNA"/>
</dbReference>
<reference evidence="2" key="1">
    <citation type="submission" date="2023-08" db="EMBL/GenBank/DDBJ databases">
        <title>Black Yeasts Isolated from many extreme environments.</title>
        <authorList>
            <person name="Coleine C."/>
            <person name="Stajich J.E."/>
            <person name="Selbmann L."/>
        </authorList>
    </citation>
    <scope>NUCLEOTIDE SEQUENCE</scope>
    <source>
        <strain evidence="2">CCFEE 5810</strain>
    </source>
</reference>
<evidence type="ECO:0000313" key="2">
    <source>
        <dbReference type="EMBL" id="KAK5698213.1"/>
    </source>
</evidence>
<name>A0AAN7W4B2_9PEZI</name>
<gene>
    <name evidence="2" type="ORF">LTR97_007174</name>
</gene>
<feature type="compositionally biased region" description="Basic and acidic residues" evidence="1">
    <location>
        <begin position="59"/>
        <end position="68"/>
    </location>
</feature>
<feature type="compositionally biased region" description="Polar residues" evidence="1">
    <location>
        <begin position="1"/>
        <end position="13"/>
    </location>
</feature>